<reference evidence="9 10" key="1">
    <citation type="submission" date="2018-06" db="EMBL/GenBank/DDBJ databases">
        <title>Complete genome of Desulfovibrio indonesiensis P37SLT.</title>
        <authorList>
            <person name="Crispim J.S."/>
            <person name="Vidigal P.M.P."/>
            <person name="Silva L.C.F."/>
            <person name="Laguardia C.N."/>
            <person name="Araujo L.C."/>
            <person name="Dias R.S."/>
            <person name="Sousa M.P."/>
            <person name="Paula S.O."/>
            <person name="Silva C."/>
        </authorList>
    </citation>
    <scope>NUCLEOTIDE SEQUENCE [LARGE SCALE GENOMIC DNA]</scope>
    <source>
        <strain evidence="9 10">P37SLT</strain>
    </source>
</reference>
<dbReference type="InterPro" id="IPR012678">
    <property type="entry name" value="Ribosomal_uL23/eL15/eS24_sf"/>
</dbReference>
<keyword evidence="3 8" id="KW-0694">RNA-binding</keyword>
<dbReference type="NCBIfam" id="NF004363">
    <property type="entry name" value="PRK05738.2-4"/>
    <property type="match status" value="1"/>
</dbReference>
<dbReference type="GO" id="GO:0003735">
    <property type="term" value="F:structural constituent of ribosome"/>
    <property type="evidence" value="ECO:0007669"/>
    <property type="project" value="InterPro"/>
</dbReference>
<dbReference type="Gene3D" id="3.30.70.330">
    <property type="match status" value="1"/>
</dbReference>
<gene>
    <name evidence="9" type="ORF">DPQ33_19205</name>
</gene>
<dbReference type="Proteomes" id="UP000448292">
    <property type="component" value="Unassembled WGS sequence"/>
</dbReference>
<keyword evidence="10" id="KW-1185">Reference proteome</keyword>
<keyword evidence="2 8" id="KW-0699">rRNA-binding</keyword>
<dbReference type="EMBL" id="QMIE01000175">
    <property type="protein sequence ID" value="TVM08284.1"/>
    <property type="molecule type" value="Genomic_DNA"/>
</dbReference>
<dbReference type="AlphaFoldDB" id="A0A7M3M9D7"/>
<dbReference type="PANTHER" id="PTHR11620">
    <property type="entry name" value="60S RIBOSOMAL PROTEIN L23A"/>
    <property type="match status" value="1"/>
</dbReference>
<dbReference type="GO" id="GO:0006412">
    <property type="term" value="P:translation"/>
    <property type="evidence" value="ECO:0007669"/>
    <property type="project" value="InterPro"/>
</dbReference>
<dbReference type="InterPro" id="IPR013025">
    <property type="entry name" value="Ribosomal_uL23-like"/>
</dbReference>
<evidence type="ECO:0000313" key="10">
    <source>
        <dbReference type="Proteomes" id="UP000448292"/>
    </source>
</evidence>
<evidence type="ECO:0000256" key="5">
    <source>
        <dbReference type="ARBA" id="ARBA00023274"/>
    </source>
</evidence>
<keyword evidence="4 7" id="KW-0689">Ribosomal protein</keyword>
<evidence type="ECO:0000256" key="3">
    <source>
        <dbReference type="ARBA" id="ARBA00022884"/>
    </source>
</evidence>
<evidence type="ECO:0000256" key="8">
    <source>
        <dbReference type="RuleBase" id="RU003935"/>
    </source>
</evidence>
<evidence type="ECO:0000256" key="2">
    <source>
        <dbReference type="ARBA" id="ARBA00022730"/>
    </source>
</evidence>
<evidence type="ECO:0000256" key="4">
    <source>
        <dbReference type="ARBA" id="ARBA00022980"/>
    </source>
</evidence>
<keyword evidence="5 7" id="KW-0687">Ribonucleoprotein</keyword>
<feature type="non-terminal residue" evidence="9">
    <location>
        <position position="1"/>
    </location>
</feature>
<evidence type="ECO:0000313" key="9">
    <source>
        <dbReference type="EMBL" id="TVM08284.1"/>
    </source>
</evidence>
<dbReference type="HAMAP" id="MF_01369_B">
    <property type="entry name" value="Ribosomal_uL23_B"/>
    <property type="match status" value="1"/>
</dbReference>
<dbReference type="RefSeq" id="WP_144304748.1">
    <property type="nucleotide sequence ID" value="NZ_QMIE01000175.1"/>
</dbReference>
<dbReference type="OrthoDB" id="9793353at2"/>
<dbReference type="PROSITE" id="PS00050">
    <property type="entry name" value="RIBOSOMAL_L23"/>
    <property type="match status" value="1"/>
</dbReference>
<dbReference type="GO" id="GO:1990904">
    <property type="term" value="C:ribonucleoprotein complex"/>
    <property type="evidence" value="ECO:0007669"/>
    <property type="project" value="UniProtKB-KW"/>
</dbReference>
<protein>
    <recommendedName>
        <fullName evidence="6 8">50S ribosomal protein L23</fullName>
    </recommendedName>
</protein>
<evidence type="ECO:0000256" key="6">
    <source>
        <dbReference type="ARBA" id="ARBA00035481"/>
    </source>
</evidence>
<name>A0A7M3M9D7_9BACT</name>
<dbReference type="InterPro" id="IPR001014">
    <property type="entry name" value="Ribosomal_uL23_CS"/>
</dbReference>
<evidence type="ECO:0000256" key="7">
    <source>
        <dbReference type="RuleBase" id="RU003934"/>
    </source>
</evidence>
<organism evidence="9 10">
    <name type="scientific">Oceanidesulfovibrio indonesiensis</name>
    <dbReference type="NCBI Taxonomy" id="54767"/>
    <lineage>
        <taxon>Bacteria</taxon>
        <taxon>Pseudomonadati</taxon>
        <taxon>Thermodesulfobacteriota</taxon>
        <taxon>Desulfovibrionia</taxon>
        <taxon>Desulfovibrionales</taxon>
        <taxon>Desulfovibrionaceae</taxon>
        <taxon>Oceanidesulfovibrio</taxon>
    </lineage>
</organism>
<dbReference type="Pfam" id="PF00276">
    <property type="entry name" value="Ribosomal_L23"/>
    <property type="match status" value="1"/>
</dbReference>
<comment type="similarity">
    <text evidence="1 7">Belongs to the universal ribosomal protein uL23 family.</text>
</comment>
<sequence length="80" mass="9018">TLSKEFANQVVFYVHPRANKIEIKKAVEQAFDVKVEGVNVVRKRPSARTRFGRTVGKQSGHKKAYVTLAPGEKIEFFEGV</sequence>
<evidence type="ECO:0000256" key="1">
    <source>
        <dbReference type="ARBA" id="ARBA00006700"/>
    </source>
</evidence>
<comment type="caution">
    <text evidence="9">The sequence shown here is derived from an EMBL/GenBank/DDBJ whole genome shotgun (WGS) entry which is preliminary data.</text>
</comment>
<dbReference type="SUPFAM" id="SSF54189">
    <property type="entry name" value="Ribosomal proteins S24e, L23 and L15e"/>
    <property type="match status" value="1"/>
</dbReference>
<dbReference type="GO" id="GO:0019843">
    <property type="term" value="F:rRNA binding"/>
    <property type="evidence" value="ECO:0007669"/>
    <property type="project" value="UniProtKB-KW"/>
</dbReference>
<dbReference type="InterPro" id="IPR012677">
    <property type="entry name" value="Nucleotide-bd_a/b_plait_sf"/>
</dbReference>
<proteinExistence type="inferred from homology"/>
<dbReference type="GO" id="GO:0005840">
    <property type="term" value="C:ribosome"/>
    <property type="evidence" value="ECO:0007669"/>
    <property type="project" value="UniProtKB-KW"/>
</dbReference>
<accession>A0A7M3M9D7</accession>